<dbReference type="RefSeq" id="WP_259801669.1">
    <property type="nucleotide sequence ID" value="NZ_BAABBK010000007.1"/>
</dbReference>
<dbReference type="SUPFAM" id="SSF103473">
    <property type="entry name" value="MFS general substrate transporter"/>
    <property type="match status" value="1"/>
</dbReference>
<comment type="caution">
    <text evidence="8">The sequence shown here is derived from an EMBL/GenBank/DDBJ whole genome shotgun (WGS) entry which is preliminary data.</text>
</comment>
<dbReference type="Pfam" id="PF07690">
    <property type="entry name" value="MFS_1"/>
    <property type="match status" value="1"/>
</dbReference>
<evidence type="ECO:0000313" key="9">
    <source>
        <dbReference type="Proteomes" id="UP001498935"/>
    </source>
</evidence>
<proteinExistence type="predicted"/>
<dbReference type="Gene3D" id="1.20.1720.10">
    <property type="entry name" value="Multidrug resistance protein D"/>
    <property type="match status" value="1"/>
</dbReference>
<feature type="compositionally biased region" description="Low complexity" evidence="5">
    <location>
        <begin position="9"/>
        <end position="26"/>
    </location>
</feature>
<feature type="transmembrane region" description="Helical" evidence="6">
    <location>
        <begin position="35"/>
        <end position="57"/>
    </location>
</feature>
<evidence type="ECO:0000256" key="6">
    <source>
        <dbReference type="SAM" id="Phobius"/>
    </source>
</evidence>
<feature type="transmembrane region" description="Helical" evidence="6">
    <location>
        <begin position="101"/>
        <end position="120"/>
    </location>
</feature>
<feature type="transmembrane region" description="Helical" evidence="6">
    <location>
        <begin position="126"/>
        <end position="147"/>
    </location>
</feature>
<evidence type="ECO:0000313" key="8">
    <source>
        <dbReference type="EMBL" id="GAA5341064.1"/>
    </source>
</evidence>
<organism evidence="8 9">
    <name type="scientific">Brevibacterium ammoniilyticum</name>
    <dbReference type="NCBI Taxonomy" id="1046555"/>
    <lineage>
        <taxon>Bacteria</taxon>
        <taxon>Bacillati</taxon>
        <taxon>Actinomycetota</taxon>
        <taxon>Actinomycetes</taxon>
        <taxon>Micrococcales</taxon>
        <taxon>Brevibacteriaceae</taxon>
        <taxon>Brevibacterium</taxon>
    </lineage>
</organism>
<gene>
    <name evidence="8" type="ORF">KACC15558_21040</name>
</gene>
<reference evidence="8 9" key="1">
    <citation type="submission" date="2024-02" db="EMBL/GenBank/DDBJ databases">
        <title>Characterization of antibiotic resistant novel bacterial strains and their environmental applications.</title>
        <authorList>
            <person name="Manzoor S."/>
            <person name="Abbas S."/>
            <person name="Arshad M."/>
            <person name="Li W.J."/>
            <person name="Ahmed I."/>
        </authorList>
    </citation>
    <scope>NUCLEOTIDE SEQUENCE [LARGE SCALE GENOMIC DNA]</scope>
    <source>
        <strain evidence="8 9">KACC 15558</strain>
    </source>
</reference>
<keyword evidence="4 6" id="KW-0472">Membrane</keyword>
<dbReference type="InterPro" id="IPR036259">
    <property type="entry name" value="MFS_trans_sf"/>
</dbReference>
<dbReference type="InterPro" id="IPR011701">
    <property type="entry name" value="MFS"/>
</dbReference>
<dbReference type="InterPro" id="IPR020846">
    <property type="entry name" value="MFS_dom"/>
</dbReference>
<comment type="subcellular location">
    <subcellularLocation>
        <location evidence="1">Cell membrane</location>
        <topology evidence="1">Multi-pass membrane protein</topology>
    </subcellularLocation>
</comment>
<dbReference type="PANTHER" id="PTHR42718:SF39">
    <property type="entry name" value="ACTINORHODIN TRANSPORTER-RELATED"/>
    <property type="match status" value="1"/>
</dbReference>
<keyword evidence="2 6" id="KW-0812">Transmembrane</keyword>
<evidence type="ECO:0000259" key="7">
    <source>
        <dbReference type="PROSITE" id="PS50850"/>
    </source>
</evidence>
<evidence type="ECO:0000256" key="1">
    <source>
        <dbReference type="ARBA" id="ARBA00004651"/>
    </source>
</evidence>
<protein>
    <recommendedName>
        <fullName evidence="7">Major facilitator superfamily (MFS) profile domain-containing protein</fullName>
    </recommendedName>
</protein>
<keyword evidence="9" id="KW-1185">Reference proteome</keyword>
<sequence>MRRNPAADTAEVTAPTMPPTETAATESHPAPGGAVLWPLYVGAFLATFMFSVSNIAIPAVKTALGAGDSASALVVGLFSAAFASGLILCGRIGDRFGRRRLFTLGTAALVVISVAVGLAPGPAELLIARTVQGFAAAVMMPQILASIQHALNGTERLKAISLFGAFSGVGTVGGQVIGGGLISAFGDQWG</sequence>
<evidence type="ECO:0000256" key="4">
    <source>
        <dbReference type="ARBA" id="ARBA00023136"/>
    </source>
</evidence>
<feature type="transmembrane region" description="Helical" evidence="6">
    <location>
        <begin position="69"/>
        <end position="89"/>
    </location>
</feature>
<dbReference type="EMBL" id="BAABNP010000008">
    <property type="protein sequence ID" value="GAA5341064.1"/>
    <property type="molecule type" value="Genomic_DNA"/>
</dbReference>
<dbReference type="PANTHER" id="PTHR42718">
    <property type="entry name" value="MAJOR FACILITATOR SUPERFAMILY MULTIDRUG TRANSPORTER MFSC"/>
    <property type="match status" value="1"/>
</dbReference>
<dbReference type="Proteomes" id="UP001498935">
    <property type="component" value="Unassembled WGS sequence"/>
</dbReference>
<accession>A0ABP9U4B7</accession>
<feature type="transmembrane region" description="Helical" evidence="6">
    <location>
        <begin position="159"/>
        <end position="185"/>
    </location>
</feature>
<evidence type="ECO:0000256" key="5">
    <source>
        <dbReference type="SAM" id="MobiDB-lite"/>
    </source>
</evidence>
<keyword evidence="3 6" id="KW-1133">Transmembrane helix</keyword>
<evidence type="ECO:0000256" key="2">
    <source>
        <dbReference type="ARBA" id="ARBA00022692"/>
    </source>
</evidence>
<feature type="region of interest" description="Disordered" evidence="5">
    <location>
        <begin position="1"/>
        <end position="28"/>
    </location>
</feature>
<feature type="domain" description="Major facilitator superfamily (MFS) profile" evidence="7">
    <location>
        <begin position="35"/>
        <end position="190"/>
    </location>
</feature>
<dbReference type="PROSITE" id="PS50850">
    <property type="entry name" value="MFS"/>
    <property type="match status" value="1"/>
</dbReference>
<evidence type="ECO:0000256" key="3">
    <source>
        <dbReference type="ARBA" id="ARBA00022989"/>
    </source>
</evidence>
<name>A0ABP9U4B7_9MICO</name>